<reference evidence="1" key="1">
    <citation type="journal article" date="2021" name="Environ. Microbiol.">
        <title>Gene family expansions and transcriptome signatures uncover fungal adaptations to wood decay.</title>
        <authorList>
            <person name="Hage H."/>
            <person name="Miyauchi S."/>
            <person name="Viragh M."/>
            <person name="Drula E."/>
            <person name="Min B."/>
            <person name="Chaduli D."/>
            <person name="Navarro D."/>
            <person name="Favel A."/>
            <person name="Norest M."/>
            <person name="Lesage-Meessen L."/>
            <person name="Balint B."/>
            <person name="Merenyi Z."/>
            <person name="de Eugenio L."/>
            <person name="Morin E."/>
            <person name="Martinez A.T."/>
            <person name="Baldrian P."/>
            <person name="Stursova M."/>
            <person name="Martinez M.J."/>
            <person name="Novotny C."/>
            <person name="Magnuson J.K."/>
            <person name="Spatafora J.W."/>
            <person name="Maurice S."/>
            <person name="Pangilinan J."/>
            <person name="Andreopoulos W."/>
            <person name="LaButti K."/>
            <person name="Hundley H."/>
            <person name="Na H."/>
            <person name="Kuo A."/>
            <person name="Barry K."/>
            <person name="Lipzen A."/>
            <person name="Henrissat B."/>
            <person name="Riley R."/>
            <person name="Ahrendt S."/>
            <person name="Nagy L.G."/>
            <person name="Grigoriev I.V."/>
            <person name="Martin F."/>
            <person name="Rosso M.N."/>
        </authorList>
    </citation>
    <scope>NUCLEOTIDE SEQUENCE</scope>
    <source>
        <strain evidence="1">CBS 384.51</strain>
    </source>
</reference>
<evidence type="ECO:0000313" key="2">
    <source>
        <dbReference type="Proteomes" id="UP001055072"/>
    </source>
</evidence>
<gene>
    <name evidence="1" type="ORF">BDY19DRAFT_910664</name>
</gene>
<comment type="caution">
    <text evidence="1">The sequence shown here is derived from an EMBL/GenBank/DDBJ whole genome shotgun (WGS) entry which is preliminary data.</text>
</comment>
<dbReference type="EMBL" id="MU274971">
    <property type="protein sequence ID" value="KAI0083350.1"/>
    <property type="molecule type" value="Genomic_DNA"/>
</dbReference>
<protein>
    <submittedName>
        <fullName evidence="1">Uncharacterized protein</fullName>
    </submittedName>
</protein>
<evidence type="ECO:0000313" key="1">
    <source>
        <dbReference type="EMBL" id="KAI0083350.1"/>
    </source>
</evidence>
<accession>A0ACB8TMW6</accession>
<name>A0ACB8TMW6_9APHY</name>
<dbReference type="Proteomes" id="UP001055072">
    <property type="component" value="Unassembled WGS sequence"/>
</dbReference>
<proteinExistence type="predicted"/>
<sequence>MPLTAPTFSDALPEPHGFFSARALYAPPALRRFTQLQGVTDPKEIALERHRQRLNIRKVNDDPPPRRVHRHFITEVRDRRLATAEAIGDIRDTTTGMDHVSDVLFVGFVIRPEWDLSQPLDPTNIDIEVVTSHHVKQHHEYQRTVDELRKIVQKQIAFPHIYTYHSRLRAVTPGYGYAVDPETGRLCDNEIRLAQGVQPPLIIGERLGTPSTALRTSTLARSSLSTHESSRSGQTNGPASRRQEMRNQPPSHLRGLQAPLAEPVLMQTRRGPRWVRLRQPQLSTTPIPSSNSLSSSNVPVVSATAQSEPVERTHNGTQASTATSSPPLSLDFVSVRPTSRTSRRRLETAMAPIPMAQLQEPIVVSDSESDESIPLTAISNNTSDSESDHSALIFVDLEDQESDVESWVRTPEGSPPRRLSHRVQVGPTSSIPSVSLNTHLDDPPPEYTTYLQPTIESFGFHPRVAQFLLSRNLSPSGLVRVDSTLDFHVSDWSIGFLEAGLSENDAQELQTVVLQSLPELTREALIMAWVAEDS</sequence>
<organism evidence="1 2">
    <name type="scientific">Irpex rosettiformis</name>
    <dbReference type="NCBI Taxonomy" id="378272"/>
    <lineage>
        <taxon>Eukaryota</taxon>
        <taxon>Fungi</taxon>
        <taxon>Dikarya</taxon>
        <taxon>Basidiomycota</taxon>
        <taxon>Agaricomycotina</taxon>
        <taxon>Agaricomycetes</taxon>
        <taxon>Polyporales</taxon>
        <taxon>Irpicaceae</taxon>
        <taxon>Irpex</taxon>
    </lineage>
</organism>
<keyword evidence="2" id="KW-1185">Reference proteome</keyword>